<dbReference type="Pfam" id="PF13556">
    <property type="entry name" value="HTH_30"/>
    <property type="match status" value="1"/>
</dbReference>
<protein>
    <submittedName>
        <fullName evidence="3">Purine catabolism regulatory protein</fullName>
    </submittedName>
</protein>
<gene>
    <name evidence="3" type="ORF">SAMN04488700_0231</name>
</gene>
<dbReference type="OrthoDB" id="142218at2"/>
<dbReference type="InterPro" id="IPR025736">
    <property type="entry name" value="PucR_C-HTH_dom"/>
</dbReference>
<name>A0A1X7MPF7_9LACT</name>
<dbReference type="Pfam" id="PF07905">
    <property type="entry name" value="PucR"/>
    <property type="match status" value="1"/>
</dbReference>
<reference evidence="3 4" key="1">
    <citation type="submission" date="2017-04" db="EMBL/GenBank/DDBJ databases">
        <authorList>
            <person name="Afonso C.L."/>
            <person name="Miller P.J."/>
            <person name="Scott M.A."/>
            <person name="Spackman E."/>
            <person name="Goraichik I."/>
            <person name="Dimitrov K.M."/>
            <person name="Suarez D.L."/>
            <person name="Swayne D.E."/>
        </authorList>
    </citation>
    <scope>NUCLEOTIDE SEQUENCE [LARGE SCALE GENOMIC DNA]</scope>
    <source>
        <strain evidence="3 4">LMG26642</strain>
    </source>
</reference>
<feature type="domain" description="Purine catabolism PurC-like" evidence="1">
    <location>
        <begin position="7"/>
        <end position="124"/>
    </location>
</feature>
<dbReference type="InterPro" id="IPR051448">
    <property type="entry name" value="CdaR-like_regulators"/>
</dbReference>
<evidence type="ECO:0000313" key="4">
    <source>
        <dbReference type="Proteomes" id="UP000193435"/>
    </source>
</evidence>
<proteinExistence type="predicted"/>
<keyword evidence="4" id="KW-1185">Reference proteome</keyword>
<dbReference type="AlphaFoldDB" id="A0A1X7MPF7"/>
<dbReference type="InterPro" id="IPR012914">
    <property type="entry name" value="PucR_dom"/>
</dbReference>
<dbReference type="PANTHER" id="PTHR33744">
    <property type="entry name" value="CARBOHYDRATE DIACID REGULATOR"/>
    <property type="match status" value="1"/>
</dbReference>
<evidence type="ECO:0000259" key="1">
    <source>
        <dbReference type="Pfam" id="PF07905"/>
    </source>
</evidence>
<feature type="domain" description="PucR C-terminal helix-turn-helix" evidence="2">
    <location>
        <begin position="481"/>
        <end position="538"/>
    </location>
</feature>
<dbReference type="STRING" id="1073423.SAMN04488700_0231"/>
<organism evidence="3 4">
    <name type="scientific">Carnobacterium iners</name>
    <dbReference type="NCBI Taxonomy" id="1073423"/>
    <lineage>
        <taxon>Bacteria</taxon>
        <taxon>Bacillati</taxon>
        <taxon>Bacillota</taxon>
        <taxon>Bacilli</taxon>
        <taxon>Lactobacillales</taxon>
        <taxon>Carnobacteriaceae</taxon>
        <taxon>Carnobacterium</taxon>
    </lineage>
</organism>
<dbReference type="Proteomes" id="UP000193435">
    <property type="component" value="Unassembled WGS sequence"/>
</dbReference>
<evidence type="ECO:0000259" key="2">
    <source>
        <dbReference type="Pfam" id="PF13556"/>
    </source>
</evidence>
<dbReference type="InterPro" id="IPR042070">
    <property type="entry name" value="PucR_C-HTH_sf"/>
</dbReference>
<dbReference type="Gene3D" id="1.10.10.2840">
    <property type="entry name" value="PucR C-terminal helix-turn-helix domain"/>
    <property type="match status" value="1"/>
</dbReference>
<accession>A0A1X7MPF7</accession>
<dbReference type="PANTHER" id="PTHR33744:SF1">
    <property type="entry name" value="DNA-BINDING TRANSCRIPTIONAL ACTIVATOR ADER"/>
    <property type="match status" value="1"/>
</dbReference>
<evidence type="ECO:0000313" key="3">
    <source>
        <dbReference type="EMBL" id="SMH26710.1"/>
    </source>
</evidence>
<sequence>MTALKTILELPSFSSIQVLNKQADLSREVYTIEISEAPDVASYLSKHTLLLTTAMAFKGEPKKLCAFIQSLNELPVAGLGIKLGRFISELDEEVITFADNLNFPLLQIPSTVGLGRISHQLLSYVWDQQTDKLYYALDIQKKFSNLMIKGADLKILISHLGMILKRPVMMVNPFTEIIAESKHFQQHLSFANYNHQQLTPHLKKIRDTNKESTFLFEIDNDNQLLVSVFPIQINAYFPYLLVIFKADQIPYPFSQFAIEQANTVLLHTLYKNLKITESKLQLRETFFSQLIKKENQNKKTAINWLDYGKDYGLVQSTTYKIIIVHFENRELNTISNELEIDQYHLTYEWLEKQVANHFEEALLFPIKDTIYYGILLQKSESELKNKLCLIHHQLKDKLPIALHFSIGNDVNEINSIYFSYQEALETCKTILNTDSLEIVHYYQTKGFNQLIEHTPIAQVEHFCVTTLKKLAFPISEMDKELRKTLKVYLESQCDITLTAKLLFIHRNTVKYRIIKCEEIYETPINNPNLSLKLRLALELSDNATAN</sequence>
<dbReference type="EMBL" id="FXBJ01000002">
    <property type="protein sequence ID" value="SMH26710.1"/>
    <property type="molecule type" value="Genomic_DNA"/>
</dbReference>
<dbReference type="RefSeq" id="WP_085558597.1">
    <property type="nucleotide sequence ID" value="NZ_FOAH01000017.1"/>
</dbReference>